<feature type="region of interest" description="Disordered" evidence="1">
    <location>
        <begin position="63"/>
        <end position="109"/>
    </location>
</feature>
<evidence type="ECO:0000313" key="2">
    <source>
        <dbReference type="EMBL" id="KAK7879792.1"/>
    </source>
</evidence>
<dbReference type="AlphaFoldDB" id="A0AAW0MSL9"/>
<sequence length="169" mass="18142">MDPSGPGPEPGPEPGPGSEPGPGCEPSLKQDYLRSKAGPSPSGVSLSSNDSIEFFIDFKSRTKQKFSRSQVSSVRLRSRPSGVSLRSDSLKGEDGQDSSPELRSEDRSVLIGQEPQTELDSIFQSAERVGCTWLVVTWVGCHVGRCHGVVVTWLVVTSLFQLVNINIGA</sequence>
<feature type="compositionally biased region" description="Basic and acidic residues" evidence="1">
    <location>
        <begin position="88"/>
        <end position="108"/>
    </location>
</feature>
<dbReference type="EMBL" id="JBBPFD010000199">
    <property type="protein sequence ID" value="KAK7879792.1"/>
    <property type="molecule type" value="Genomic_DNA"/>
</dbReference>
<dbReference type="Proteomes" id="UP001460270">
    <property type="component" value="Unassembled WGS sequence"/>
</dbReference>
<proteinExistence type="predicted"/>
<feature type="region of interest" description="Disordered" evidence="1">
    <location>
        <begin position="1"/>
        <end position="48"/>
    </location>
</feature>
<keyword evidence="3" id="KW-1185">Reference proteome</keyword>
<accession>A0AAW0MSL9</accession>
<feature type="compositionally biased region" description="Pro residues" evidence="1">
    <location>
        <begin position="1"/>
        <end position="19"/>
    </location>
</feature>
<reference evidence="3" key="1">
    <citation type="submission" date="2024-04" db="EMBL/GenBank/DDBJ databases">
        <title>Salinicola lusitanus LLJ914,a marine bacterium isolated from the Okinawa Trough.</title>
        <authorList>
            <person name="Li J."/>
        </authorList>
    </citation>
    <scope>NUCLEOTIDE SEQUENCE [LARGE SCALE GENOMIC DNA]</scope>
</reference>
<organism evidence="2 3">
    <name type="scientific">Mugilogobius chulae</name>
    <name type="common">yellowstripe goby</name>
    <dbReference type="NCBI Taxonomy" id="88201"/>
    <lineage>
        <taxon>Eukaryota</taxon>
        <taxon>Metazoa</taxon>
        <taxon>Chordata</taxon>
        <taxon>Craniata</taxon>
        <taxon>Vertebrata</taxon>
        <taxon>Euteleostomi</taxon>
        <taxon>Actinopterygii</taxon>
        <taxon>Neopterygii</taxon>
        <taxon>Teleostei</taxon>
        <taxon>Neoteleostei</taxon>
        <taxon>Acanthomorphata</taxon>
        <taxon>Gobiaria</taxon>
        <taxon>Gobiiformes</taxon>
        <taxon>Gobioidei</taxon>
        <taxon>Gobiidae</taxon>
        <taxon>Gobionellinae</taxon>
        <taxon>Mugilogobius</taxon>
    </lineage>
</organism>
<feature type="compositionally biased region" description="Low complexity" evidence="1">
    <location>
        <begin position="67"/>
        <end position="87"/>
    </location>
</feature>
<name>A0AAW0MSL9_9GOBI</name>
<evidence type="ECO:0000313" key="3">
    <source>
        <dbReference type="Proteomes" id="UP001460270"/>
    </source>
</evidence>
<evidence type="ECO:0000256" key="1">
    <source>
        <dbReference type="SAM" id="MobiDB-lite"/>
    </source>
</evidence>
<gene>
    <name evidence="2" type="ORF">WMY93_033534</name>
</gene>
<comment type="caution">
    <text evidence="2">The sequence shown here is derived from an EMBL/GenBank/DDBJ whole genome shotgun (WGS) entry which is preliminary data.</text>
</comment>
<protein>
    <submittedName>
        <fullName evidence="2">Uncharacterized protein</fullName>
    </submittedName>
</protein>